<evidence type="ECO:0000256" key="2">
    <source>
        <dbReference type="ARBA" id="ARBA00003015"/>
    </source>
</evidence>
<evidence type="ECO:0000256" key="5">
    <source>
        <dbReference type="ARBA" id="ARBA00022691"/>
    </source>
</evidence>
<feature type="binding site" evidence="7">
    <location>
        <position position="235"/>
    </location>
    <ligand>
        <name>substrate</name>
    </ligand>
</feature>
<dbReference type="UniPathway" id="UPA00989"/>
<protein>
    <recommendedName>
        <fullName evidence="7">tRNA (guanine-N(7)-)-methyltransferase</fullName>
        <ecNumber evidence="7">2.1.1.33</ecNumber>
    </recommendedName>
    <alternativeName>
        <fullName evidence="7">tRNA (guanine(46)-N(7))-methyltransferase</fullName>
    </alternativeName>
    <alternativeName>
        <fullName evidence="7">tRNA(m7G46)-methyltransferase</fullName>
    </alternativeName>
</protein>
<comment type="caution">
    <text evidence="8">The sequence shown here is derived from an EMBL/GenBank/DDBJ whole genome shotgun (WGS) entry which is preliminary data.</text>
</comment>
<name>A0A4Q2EHV5_9ACTN</name>
<proteinExistence type="inferred from homology"/>
<comment type="similarity">
    <text evidence="7">Belongs to the class I-like SAM-binding methyltransferase superfamily. TrmB family.</text>
</comment>
<feature type="binding site" evidence="7">
    <location>
        <position position="176"/>
    </location>
    <ligand>
        <name>S-adenosyl-L-methionine</name>
        <dbReference type="ChEBI" id="CHEBI:59789"/>
    </ligand>
</feature>
<dbReference type="PROSITE" id="PS51625">
    <property type="entry name" value="SAM_MT_TRMB"/>
    <property type="match status" value="1"/>
</dbReference>
<dbReference type="AlphaFoldDB" id="A0A4Q2EHV5"/>
<dbReference type="GO" id="GO:0008176">
    <property type="term" value="F:tRNA (guanine(46)-N7)-methyltransferase activity"/>
    <property type="evidence" value="ECO:0007669"/>
    <property type="project" value="UniProtKB-UniRule"/>
</dbReference>
<organism evidence="8 9">
    <name type="scientific">Propioniciclava flava</name>
    <dbReference type="NCBI Taxonomy" id="2072026"/>
    <lineage>
        <taxon>Bacteria</taxon>
        <taxon>Bacillati</taxon>
        <taxon>Actinomycetota</taxon>
        <taxon>Actinomycetes</taxon>
        <taxon>Propionibacteriales</taxon>
        <taxon>Propionibacteriaceae</taxon>
        <taxon>Propioniciclava</taxon>
    </lineage>
</organism>
<evidence type="ECO:0000256" key="4">
    <source>
        <dbReference type="ARBA" id="ARBA00022679"/>
    </source>
</evidence>
<dbReference type="HAMAP" id="MF_01057">
    <property type="entry name" value="tRNA_methyltr_TrmB"/>
    <property type="match status" value="1"/>
</dbReference>
<comment type="pathway">
    <text evidence="7">tRNA modification; N(7)-methylguanine-tRNA biosynthesis.</text>
</comment>
<keyword evidence="6 7" id="KW-0819">tRNA processing</keyword>
<comment type="function">
    <text evidence="2 7">Catalyzes the formation of N(7)-methylguanine at position 46 (m7G46) in tRNA.</text>
</comment>
<comment type="caution">
    <text evidence="7">Lacks conserved residue(s) required for the propagation of feature annotation.</text>
</comment>
<sequence>MVRTFPPEIALPTWVTPSLATRAGSVLPHRGGGPLSGAPRVAASPRYPPQVSFRPADRPRVHREVVSYVRRSARMNPSQERAWRGQSGRLLVDVPHGERSTSISPDATVDWATEFGRDAPLMVEIGSGRGEALAAVAEAHPDANVIGFEVFQPAVASTMSLLTREGITNARLVLADGVEGLRRLVAPGSLSQLAVFFPDPWHKARHHKRRLIDPTFAALAASRLALGAHWRLATDWEEYALAMREVLDAEPGLVNAEDGWAPRYVDRPLTKYEARGLAAGRTIYDLDYVRAPAEPLPDLVHRTPLPEPHGEPAW</sequence>
<comment type="catalytic activity">
    <reaction evidence="1 7">
        <text>guanosine(46) in tRNA + S-adenosyl-L-methionine = N(7)-methylguanosine(46) in tRNA + S-adenosyl-L-homocysteine</text>
        <dbReference type="Rhea" id="RHEA:42708"/>
        <dbReference type="Rhea" id="RHEA-COMP:10188"/>
        <dbReference type="Rhea" id="RHEA-COMP:10189"/>
        <dbReference type="ChEBI" id="CHEBI:57856"/>
        <dbReference type="ChEBI" id="CHEBI:59789"/>
        <dbReference type="ChEBI" id="CHEBI:74269"/>
        <dbReference type="ChEBI" id="CHEBI:74480"/>
        <dbReference type="EC" id="2.1.1.33"/>
    </reaction>
</comment>
<accession>A0A4Q2EHV5</accession>
<evidence type="ECO:0000313" key="8">
    <source>
        <dbReference type="EMBL" id="RXW31964.1"/>
    </source>
</evidence>
<dbReference type="GO" id="GO:0043527">
    <property type="term" value="C:tRNA methyltransferase complex"/>
    <property type="evidence" value="ECO:0007669"/>
    <property type="project" value="TreeGrafter"/>
</dbReference>
<dbReference type="Gene3D" id="3.40.50.150">
    <property type="entry name" value="Vaccinia Virus protein VP39"/>
    <property type="match status" value="1"/>
</dbReference>
<evidence type="ECO:0000313" key="9">
    <source>
        <dbReference type="Proteomes" id="UP000290624"/>
    </source>
</evidence>
<feature type="binding site" evidence="7">
    <location>
        <position position="124"/>
    </location>
    <ligand>
        <name>S-adenosyl-L-methionine</name>
        <dbReference type="ChEBI" id="CHEBI:59789"/>
    </ligand>
</feature>
<dbReference type="EMBL" id="PPCV01000006">
    <property type="protein sequence ID" value="RXW31964.1"/>
    <property type="molecule type" value="Genomic_DNA"/>
</dbReference>
<dbReference type="Proteomes" id="UP000290624">
    <property type="component" value="Unassembled WGS sequence"/>
</dbReference>
<evidence type="ECO:0000256" key="3">
    <source>
        <dbReference type="ARBA" id="ARBA00022603"/>
    </source>
</evidence>
<feature type="binding site" evidence="7">
    <location>
        <position position="199"/>
    </location>
    <ligand>
        <name>S-adenosyl-L-methionine</name>
        <dbReference type="ChEBI" id="CHEBI:59789"/>
    </ligand>
</feature>
<dbReference type="EC" id="2.1.1.33" evidence="7"/>
<dbReference type="Pfam" id="PF02390">
    <property type="entry name" value="Methyltransf_4"/>
    <property type="match status" value="1"/>
</dbReference>
<evidence type="ECO:0000256" key="7">
    <source>
        <dbReference type="HAMAP-Rule" id="MF_01057"/>
    </source>
</evidence>
<keyword evidence="9" id="KW-1185">Reference proteome</keyword>
<dbReference type="NCBIfam" id="TIGR00091">
    <property type="entry name" value="tRNA (guanosine(46)-N7)-methyltransferase TrmB"/>
    <property type="match status" value="1"/>
</dbReference>
<dbReference type="PANTHER" id="PTHR23417">
    <property type="entry name" value="3-DEOXY-D-MANNO-OCTULOSONIC-ACID TRANSFERASE/TRNA GUANINE-N 7 - -METHYLTRANSFERASE"/>
    <property type="match status" value="1"/>
</dbReference>
<keyword evidence="4 7" id="KW-0808">Transferase</keyword>
<dbReference type="OrthoDB" id="9802090at2"/>
<evidence type="ECO:0000256" key="6">
    <source>
        <dbReference type="ARBA" id="ARBA00022694"/>
    </source>
</evidence>
<dbReference type="InterPro" id="IPR029063">
    <property type="entry name" value="SAM-dependent_MTases_sf"/>
</dbReference>
<feature type="binding site" evidence="7">
    <location>
        <begin position="270"/>
        <end position="273"/>
    </location>
    <ligand>
        <name>substrate</name>
    </ligand>
</feature>
<keyword evidence="5 7" id="KW-0949">S-adenosyl-L-methionine</keyword>
<dbReference type="InterPro" id="IPR055361">
    <property type="entry name" value="tRNA_methyltr_TrmB_bact"/>
</dbReference>
<dbReference type="InterPro" id="IPR003358">
    <property type="entry name" value="tRNA_(Gua-N-7)_MeTrfase_Trmb"/>
</dbReference>
<dbReference type="PANTHER" id="PTHR23417:SF14">
    <property type="entry name" value="PENTACOTRIPEPTIDE-REPEAT REGION OF PRORP DOMAIN-CONTAINING PROTEIN"/>
    <property type="match status" value="1"/>
</dbReference>
<dbReference type="SUPFAM" id="SSF53335">
    <property type="entry name" value="S-adenosyl-L-methionine-dependent methyltransferases"/>
    <property type="match status" value="1"/>
</dbReference>
<keyword evidence="3 7" id="KW-0489">Methyltransferase</keyword>
<feature type="binding site" evidence="7">
    <location>
        <position position="149"/>
    </location>
    <ligand>
        <name>S-adenosyl-L-methionine</name>
        <dbReference type="ChEBI" id="CHEBI:59789"/>
    </ligand>
</feature>
<reference evidence="8 9" key="1">
    <citation type="submission" date="2018-01" db="EMBL/GenBank/DDBJ databases">
        <title>Lactibacter flavus gen. nov., sp. nov., a novel bacterium of the family Propionibacteriaceae isolated from raw milk and dairy products.</title>
        <authorList>
            <person name="Wenning M."/>
            <person name="Breitenwieser F."/>
            <person name="Huptas C."/>
            <person name="von Neubeck M."/>
            <person name="Busse H.-J."/>
            <person name="Scherer S."/>
        </authorList>
    </citation>
    <scope>NUCLEOTIDE SEQUENCE [LARGE SCALE GENOMIC DNA]</scope>
    <source>
        <strain evidence="8 9">VG341</strain>
    </source>
</reference>
<feature type="binding site" evidence="7">
    <location>
        <position position="203"/>
    </location>
    <ligand>
        <name>substrate</name>
    </ligand>
</feature>
<gene>
    <name evidence="7" type="primary">trmB</name>
    <name evidence="8" type="ORF">C1706_10105</name>
</gene>
<evidence type="ECO:0000256" key="1">
    <source>
        <dbReference type="ARBA" id="ARBA00000142"/>
    </source>
</evidence>